<dbReference type="Proteomes" id="UP000004110">
    <property type="component" value="Unassembled WGS sequence"/>
</dbReference>
<dbReference type="EMBL" id="AAYH02000039">
    <property type="protein sequence ID" value="EDO55102.1"/>
    <property type="molecule type" value="Genomic_DNA"/>
</dbReference>
<dbReference type="AlphaFoldDB" id="A0ABC9NEE4"/>
<evidence type="ECO:0000313" key="1">
    <source>
        <dbReference type="EMBL" id="EDO55102.1"/>
    </source>
</evidence>
<proteinExistence type="predicted"/>
<gene>
    <name evidence="1" type="ORF">BACUNI_01190</name>
</gene>
<reference evidence="1" key="1">
    <citation type="submission" date="2007-06" db="EMBL/GenBank/DDBJ databases">
        <authorList>
            <person name="Fulton L."/>
            <person name="Clifton S."/>
            <person name="Fulton B."/>
            <person name="Xu J."/>
            <person name="Minx P."/>
            <person name="Pepin K.H."/>
            <person name="Johnson M."/>
            <person name="Thiruvilangam P."/>
            <person name="Bhonagiri V."/>
            <person name="Nash W.E."/>
            <person name="Mardis E.R."/>
            <person name="Wilson R.K."/>
        </authorList>
    </citation>
    <scope>NUCLEOTIDE SEQUENCE [LARGE SCALE GENOMIC DNA]</scope>
    <source>
        <strain evidence="1">ATCC 8492</strain>
    </source>
</reference>
<reference evidence="1" key="2">
    <citation type="submission" date="2013-11" db="EMBL/GenBank/DDBJ databases">
        <title>Draft genome sequence of Bacteroides uniformis (ATCC 8492).</title>
        <authorList>
            <person name="Sudarsanam P."/>
            <person name="Ley R."/>
            <person name="Guruge J."/>
            <person name="Turnbaugh P.J."/>
            <person name="Mahowald M."/>
            <person name="Liep D."/>
            <person name="Gordon J."/>
        </authorList>
    </citation>
    <scope>NUCLEOTIDE SEQUENCE</scope>
    <source>
        <strain evidence="1">ATCC 8492</strain>
    </source>
</reference>
<organism evidence="1 2">
    <name type="scientific">Bacteroides uniformis (strain ATCC 8492 / DSM 6597 / CCUG 4942 / CIP 103695 / JCM 5828 / KCTC 5204 / NCTC 13054 / VPI 0061)</name>
    <dbReference type="NCBI Taxonomy" id="411479"/>
    <lineage>
        <taxon>Bacteria</taxon>
        <taxon>Pseudomonadati</taxon>
        <taxon>Bacteroidota</taxon>
        <taxon>Bacteroidia</taxon>
        <taxon>Bacteroidales</taxon>
        <taxon>Bacteroidaceae</taxon>
        <taxon>Bacteroides</taxon>
    </lineage>
</organism>
<evidence type="ECO:0000313" key="2">
    <source>
        <dbReference type="Proteomes" id="UP000004110"/>
    </source>
</evidence>
<sequence length="34" mass="4019">MMQVEEKEEVQSNEKLCTSLFIVGRKCYLCFCND</sequence>
<keyword evidence="2" id="KW-1185">Reference proteome</keyword>
<name>A0ABC9NEE4_BACUC</name>
<comment type="caution">
    <text evidence="1">The sequence shown here is derived from an EMBL/GenBank/DDBJ whole genome shotgun (WGS) entry which is preliminary data.</text>
</comment>
<accession>A0ABC9NEE4</accession>
<protein>
    <submittedName>
        <fullName evidence="1">Uncharacterized protein</fullName>
    </submittedName>
</protein>